<keyword evidence="2 3" id="KW-0040">ANK repeat</keyword>
<dbReference type="Gene3D" id="1.25.40.20">
    <property type="entry name" value="Ankyrin repeat-containing domain"/>
    <property type="match status" value="2"/>
</dbReference>
<dbReference type="SMART" id="SM00248">
    <property type="entry name" value="ANK"/>
    <property type="match status" value="5"/>
</dbReference>
<feature type="domain" description="Phosphorylated adapter RNA export protein RNA-binding" evidence="5">
    <location>
        <begin position="624"/>
        <end position="708"/>
    </location>
</feature>
<dbReference type="STRING" id="5865.A7AWI5"/>
<sequence>MAATHSEVKRHSGARSSRKPAEGGRKTENKTRANNKKERTDIPPPPTPADASSSPILSPPTGISTDSFNNILSNFTQALASANGNQPGSKGSQEQLLCDMGKLFISSMMTFNQILQNHALSSNDQAVAPVAADTSKSDTRRTKPNRSKENGKRGPKVQPPSQSTSSVTKPNRENLKPIRINPEDLNDFPRNPTSAMQCDSSNTVDTPPGPGDSKGNVVTTTKNGKIHRSQRDKSAVADGAKQVNARKKMTPVEAIKTSHDMVTPISDANTTCSPAATTHSDIGSSAEGCSVKRDFSTATTPSNVLEVEEMAYLDGLASAGEQLNFNIYKFVDSCTNVNALLEPSEQYAIDKLGAWLGNHAEPMVSPRENQETAAKPVMRSPVELLRAAFMGDIESLKAQKNIDVNYVDDVGRSALHYASAAGSVTCVEYLLASGVDVNLADKKGWRAIHIAVSKNYTDVTRVLIDGGADIFALLKHKCAPARLMDVYSPAIHFAAIKGNIEITSLLLAHGATVNDLDSAKMTPLHYAAYRSNLEYLKFLLSQGAVVNMVDVNGRSPFHASALSGIIDNLRAMVEKEPFLNSEDIWALTPYKLAELRNHTDYCNYLKETLNIFEEDPDDINRVLASTIAVALQEPNSDQIYRCISRIGPELSKTVFDLTMQIERNGGVLIADGSRRRTSGGIFFTCLRELYLNDIISKDDYNYIRAAENEKRIAKAKERRNKLKAHV</sequence>
<dbReference type="RefSeq" id="XP_001608981.1">
    <property type="nucleotide sequence ID" value="XM_001608931.1"/>
</dbReference>
<evidence type="ECO:0000256" key="3">
    <source>
        <dbReference type="PROSITE-ProRule" id="PRU00023"/>
    </source>
</evidence>
<evidence type="ECO:0000256" key="1">
    <source>
        <dbReference type="ARBA" id="ARBA00022737"/>
    </source>
</evidence>
<feature type="compositionally biased region" description="Polar residues" evidence="4">
    <location>
        <begin position="191"/>
        <end position="205"/>
    </location>
</feature>
<feature type="repeat" description="ANK" evidence="3">
    <location>
        <begin position="490"/>
        <end position="518"/>
    </location>
</feature>
<feature type="compositionally biased region" description="Polar residues" evidence="4">
    <location>
        <begin position="159"/>
        <end position="169"/>
    </location>
</feature>
<dbReference type="InterPro" id="IPR036770">
    <property type="entry name" value="Ankyrin_rpt-contain_sf"/>
</dbReference>
<dbReference type="InParanoid" id="A7AWI5"/>
<evidence type="ECO:0000259" key="5">
    <source>
        <dbReference type="Pfam" id="PF10258"/>
    </source>
</evidence>
<dbReference type="EMBL" id="AAXT01000005">
    <property type="protein sequence ID" value="EDO05413.1"/>
    <property type="molecule type" value="Genomic_DNA"/>
</dbReference>
<dbReference type="Gene3D" id="1.10.10.1440">
    <property type="entry name" value="PHAX RNA-binding domain"/>
    <property type="match status" value="1"/>
</dbReference>
<dbReference type="GeneID" id="5477197"/>
<feature type="region of interest" description="Disordered" evidence="4">
    <location>
        <begin position="126"/>
        <end position="248"/>
    </location>
</feature>
<accession>A7AWI5</accession>
<dbReference type="Pfam" id="PF13637">
    <property type="entry name" value="Ank_4"/>
    <property type="match status" value="1"/>
</dbReference>
<dbReference type="PANTHER" id="PTHR24161:SF85">
    <property type="entry name" value="PALMITOYLTRANSFERASE HIP14"/>
    <property type="match status" value="1"/>
</dbReference>
<dbReference type="PROSITE" id="PS50297">
    <property type="entry name" value="ANK_REP_REGION"/>
    <property type="match status" value="4"/>
</dbReference>
<reference evidence="6 7" key="1">
    <citation type="journal article" date="2007" name="PLoS Pathog.">
        <title>Genome sequence of Babesia bovis and comparative analysis of apicomplexan hemoprotozoa.</title>
        <authorList>
            <person name="Brayton K.A."/>
            <person name="Lau A.O.T."/>
            <person name="Herndon D.R."/>
            <person name="Hannick L."/>
            <person name="Kappmeyer L.S."/>
            <person name="Berens S.J."/>
            <person name="Bidwell S.L."/>
            <person name="Brown W.C."/>
            <person name="Crabtree J."/>
            <person name="Fadrosh D."/>
            <person name="Feldblum T."/>
            <person name="Forberger H.A."/>
            <person name="Haas B.J."/>
            <person name="Howell J.M."/>
            <person name="Khouri H."/>
            <person name="Koo H."/>
            <person name="Mann D.J."/>
            <person name="Norimine J."/>
            <person name="Paulsen I.T."/>
            <person name="Radune D."/>
            <person name="Ren Q."/>
            <person name="Smith R.K. Jr."/>
            <person name="Suarez C.E."/>
            <person name="White O."/>
            <person name="Wortman J.R."/>
            <person name="Knowles D.P. Jr."/>
            <person name="McElwain T.F."/>
            <person name="Nene V.M."/>
        </authorList>
    </citation>
    <scope>NUCLEOTIDE SEQUENCE [LARGE SCALE GENOMIC DNA]</scope>
    <source>
        <strain evidence="6">T2Bo</strain>
    </source>
</reference>
<comment type="caution">
    <text evidence="6">The sequence shown here is derived from an EMBL/GenBank/DDBJ whole genome shotgun (WGS) entry which is preliminary data.</text>
</comment>
<evidence type="ECO:0000256" key="4">
    <source>
        <dbReference type="SAM" id="MobiDB-lite"/>
    </source>
</evidence>
<keyword evidence="1" id="KW-0677">Repeat</keyword>
<reference evidence="7" key="2">
    <citation type="journal article" date="2020" name="Data Brief">
        <title>Transcriptome dataset of Babesia bovis life stages within vertebrate and invertebrate hosts.</title>
        <authorList>
            <person name="Ueti M.W."/>
            <person name="Johnson W.C."/>
            <person name="Kappmeyer L.S."/>
            <person name="Herndon D.R."/>
            <person name="Mousel M.R."/>
            <person name="Reif K.E."/>
            <person name="Taus N.S."/>
            <person name="Ifeonu O.O."/>
            <person name="Silva J.C."/>
            <person name="Suarez C.E."/>
            <person name="Brayton K.A."/>
        </authorList>
    </citation>
    <scope>NUCLEOTIDE SEQUENCE [LARGE SCALE GENOMIC DNA]</scope>
</reference>
<evidence type="ECO:0000313" key="6">
    <source>
        <dbReference type="EMBL" id="EDO05413.1"/>
    </source>
</evidence>
<dbReference type="eggNOG" id="KOG4177">
    <property type="taxonomic scope" value="Eukaryota"/>
</dbReference>
<dbReference type="OMA" id="GIFFTCL"/>
<proteinExistence type="predicted"/>
<feature type="compositionally biased region" description="Basic and acidic residues" evidence="4">
    <location>
        <begin position="135"/>
        <end position="152"/>
    </location>
</feature>
<organism evidence="6 7">
    <name type="scientific">Babesia bovis</name>
    <dbReference type="NCBI Taxonomy" id="5865"/>
    <lineage>
        <taxon>Eukaryota</taxon>
        <taxon>Sar</taxon>
        <taxon>Alveolata</taxon>
        <taxon>Apicomplexa</taxon>
        <taxon>Aconoidasida</taxon>
        <taxon>Piroplasmida</taxon>
        <taxon>Babesiidae</taxon>
        <taxon>Babesia</taxon>
    </lineage>
</organism>
<dbReference type="InterPro" id="IPR002110">
    <property type="entry name" value="Ankyrin_rpt"/>
</dbReference>
<feature type="repeat" description="ANK" evidence="3">
    <location>
        <begin position="519"/>
        <end position="551"/>
    </location>
</feature>
<name>A7AWI5_BABBO</name>
<gene>
    <name evidence="6" type="ORF">BBOV_I003310</name>
</gene>
<reference evidence="7" key="3">
    <citation type="journal article" date="2021" name="Int. J. Parasitol.">
        <title>Comparative analysis of gene expression between Babesia bovis blood stages and kinetes allowed by improved genome annotation.</title>
        <authorList>
            <person name="Ueti M.W."/>
            <person name="Johnson W.C."/>
            <person name="Kappmeyer L.S."/>
            <person name="Herndon D.R."/>
            <person name="Mousel M.R."/>
            <person name="Reif K.E."/>
            <person name="Taus N.S."/>
            <person name="Ifeonu O.O."/>
            <person name="Silva J.C."/>
            <person name="Suarez C.E."/>
            <person name="Brayton K.A."/>
        </authorList>
    </citation>
    <scope>NUCLEOTIDE SEQUENCE [LARGE SCALE GENOMIC DNA]</scope>
</reference>
<dbReference type="SUPFAM" id="SSF48403">
    <property type="entry name" value="Ankyrin repeat"/>
    <property type="match status" value="1"/>
</dbReference>
<dbReference type="VEuPathDB" id="PiroplasmaDB:BBOV_I003310"/>
<protein>
    <submittedName>
        <fullName evidence="6">Ankyrin repeat domain containing protein</fullName>
    </submittedName>
</protein>
<keyword evidence="7" id="KW-1185">Reference proteome</keyword>
<feature type="repeat" description="ANK" evidence="3">
    <location>
        <begin position="443"/>
        <end position="475"/>
    </location>
</feature>
<dbReference type="InterPro" id="IPR019385">
    <property type="entry name" value="PHAX_RNA-binding_domain"/>
</dbReference>
<feature type="compositionally biased region" description="Basic and acidic residues" evidence="4">
    <location>
        <begin position="1"/>
        <end position="10"/>
    </location>
</feature>
<dbReference type="AlphaFoldDB" id="A7AWI5"/>
<feature type="region of interest" description="Disordered" evidence="4">
    <location>
        <begin position="1"/>
        <end position="65"/>
    </location>
</feature>
<dbReference type="eggNOG" id="KOG3948">
    <property type="taxonomic scope" value="Eukaryota"/>
</dbReference>
<dbReference type="InterPro" id="IPR038092">
    <property type="entry name" value="PHAX_RNA-binding_sf"/>
</dbReference>
<dbReference type="PROSITE" id="PS50088">
    <property type="entry name" value="ANK_REPEAT"/>
    <property type="match status" value="4"/>
</dbReference>
<evidence type="ECO:0000313" key="7">
    <source>
        <dbReference type="Proteomes" id="UP000002173"/>
    </source>
</evidence>
<dbReference type="Pfam" id="PF12796">
    <property type="entry name" value="Ank_2"/>
    <property type="match status" value="1"/>
</dbReference>
<dbReference type="PANTHER" id="PTHR24161">
    <property type="entry name" value="ANK_REP_REGION DOMAIN-CONTAINING PROTEIN-RELATED"/>
    <property type="match status" value="1"/>
</dbReference>
<dbReference type="Proteomes" id="UP000002173">
    <property type="component" value="Unassembled WGS sequence"/>
</dbReference>
<feature type="repeat" description="ANK" evidence="3">
    <location>
        <begin position="410"/>
        <end position="442"/>
    </location>
</feature>
<feature type="compositionally biased region" description="Basic and acidic residues" evidence="4">
    <location>
        <begin position="19"/>
        <end position="41"/>
    </location>
</feature>
<dbReference type="Pfam" id="PF10258">
    <property type="entry name" value="PHAX_RNA-bd"/>
    <property type="match status" value="1"/>
</dbReference>
<dbReference type="KEGG" id="bbo:BBOV_I003310"/>
<evidence type="ECO:0000256" key="2">
    <source>
        <dbReference type="ARBA" id="ARBA00023043"/>
    </source>
</evidence>